<name>A0A0F9LGK4_9ZZZZ</name>
<gene>
    <name evidence="2" type="ORF">LCGC14_1280520</name>
</gene>
<sequence length="79" mass="9839">MRISKIRNKLCKKCREIIKNHDREYREKNKEKIKKRRREYYLKFKGKNPKSKKVDFLSDEEKIKIQKLKEEIDKMPIPC</sequence>
<feature type="coiled-coil region" evidence="1">
    <location>
        <begin position="11"/>
        <end position="38"/>
    </location>
</feature>
<organism evidence="2">
    <name type="scientific">marine sediment metagenome</name>
    <dbReference type="NCBI Taxonomy" id="412755"/>
    <lineage>
        <taxon>unclassified sequences</taxon>
        <taxon>metagenomes</taxon>
        <taxon>ecological metagenomes</taxon>
    </lineage>
</organism>
<dbReference type="AlphaFoldDB" id="A0A0F9LGK4"/>
<reference evidence="2" key="1">
    <citation type="journal article" date="2015" name="Nature">
        <title>Complex archaea that bridge the gap between prokaryotes and eukaryotes.</title>
        <authorList>
            <person name="Spang A."/>
            <person name="Saw J.H."/>
            <person name="Jorgensen S.L."/>
            <person name="Zaremba-Niedzwiedzka K."/>
            <person name="Martijn J."/>
            <person name="Lind A.E."/>
            <person name="van Eijk R."/>
            <person name="Schleper C."/>
            <person name="Guy L."/>
            <person name="Ettema T.J."/>
        </authorList>
    </citation>
    <scope>NUCLEOTIDE SEQUENCE</scope>
</reference>
<dbReference type="EMBL" id="LAZR01007280">
    <property type="protein sequence ID" value="KKM86281.1"/>
    <property type="molecule type" value="Genomic_DNA"/>
</dbReference>
<evidence type="ECO:0000256" key="1">
    <source>
        <dbReference type="SAM" id="Coils"/>
    </source>
</evidence>
<proteinExistence type="predicted"/>
<evidence type="ECO:0000313" key="2">
    <source>
        <dbReference type="EMBL" id="KKM86281.1"/>
    </source>
</evidence>
<keyword evidence="1" id="KW-0175">Coiled coil</keyword>
<comment type="caution">
    <text evidence="2">The sequence shown here is derived from an EMBL/GenBank/DDBJ whole genome shotgun (WGS) entry which is preliminary data.</text>
</comment>
<protein>
    <submittedName>
        <fullName evidence="2">Uncharacterized protein</fullName>
    </submittedName>
</protein>
<accession>A0A0F9LGK4</accession>